<feature type="compositionally biased region" description="Basic and acidic residues" evidence="1">
    <location>
        <begin position="284"/>
        <end position="298"/>
    </location>
</feature>
<evidence type="ECO:0000313" key="4">
    <source>
        <dbReference type="Proteomes" id="UP000216308"/>
    </source>
</evidence>
<reference evidence="3 4" key="1">
    <citation type="journal article" date="2014" name="Front. Microbiol.">
        <title>Population and genomic analysis of the genus Halorubrum.</title>
        <authorList>
            <person name="Fullmer M.S."/>
            <person name="Soucy S.M."/>
            <person name="Swithers K.S."/>
            <person name="Makkay A.M."/>
            <person name="Wheeler R."/>
            <person name="Ventosa A."/>
            <person name="Gogarten J.P."/>
            <person name="Papke R.T."/>
        </authorList>
    </citation>
    <scope>NUCLEOTIDE SEQUENCE [LARGE SCALE GENOMIC DNA]</scope>
    <source>
        <strain evidence="3 4">Cb34</strain>
    </source>
</reference>
<feature type="transmembrane region" description="Helical" evidence="2">
    <location>
        <begin position="128"/>
        <end position="147"/>
    </location>
</feature>
<dbReference type="OrthoDB" id="169315at2157"/>
<dbReference type="EMBL" id="NHPJ01000092">
    <property type="protein sequence ID" value="OYR56246.1"/>
    <property type="molecule type" value="Genomic_DNA"/>
</dbReference>
<protein>
    <submittedName>
        <fullName evidence="3">Uncharacterized protein</fullName>
    </submittedName>
</protein>
<dbReference type="AlphaFoldDB" id="A0A256IIW4"/>
<comment type="caution">
    <text evidence="3">The sequence shown here is derived from an EMBL/GenBank/DDBJ whole genome shotgun (WGS) entry which is preliminary data.</text>
</comment>
<feature type="transmembrane region" description="Helical" evidence="2">
    <location>
        <begin position="199"/>
        <end position="221"/>
    </location>
</feature>
<organism evidence="3 4">
    <name type="scientific">Halorubrum halodurans</name>
    <dbReference type="NCBI Taxonomy" id="1383851"/>
    <lineage>
        <taxon>Archaea</taxon>
        <taxon>Methanobacteriati</taxon>
        <taxon>Methanobacteriota</taxon>
        <taxon>Stenosarchaea group</taxon>
        <taxon>Halobacteria</taxon>
        <taxon>Halobacteriales</taxon>
        <taxon>Haloferacaceae</taxon>
        <taxon>Halorubrum</taxon>
    </lineage>
</organism>
<dbReference type="InterPro" id="IPR045466">
    <property type="entry name" value="DUF6498"/>
</dbReference>
<evidence type="ECO:0000313" key="3">
    <source>
        <dbReference type="EMBL" id="OYR56246.1"/>
    </source>
</evidence>
<dbReference type="Pfam" id="PF20108">
    <property type="entry name" value="DUF6498"/>
    <property type="match status" value="1"/>
</dbReference>
<keyword evidence="2" id="KW-0812">Transmembrane</keyword>
<evidence type="ECO:0000256" key="1">
    <source>
        <dbReference type="SAM" id="MobiDB-lite"/>
    </source>
</evidence>
<proteinExistence type="predicted"/>
<feature type="region of interest" description="Disordered" evidence="1">
    <location>
        <begin position="273"/>
        <end position="298"/>
    </location>
</feature>
<feature type="transmembrane region" description="Helical" evidence="2">
    <location>
        <begin position="153"/>
        <end position="173"/>
    </location>
</feature>
<dbReference type="RefSeq" id="WP_094532282.1">
    <property type="nucleotide sequence ID" value="NZ_NHPJ01000092.1"/>
</dbReference>
<accession>A0A256IIW4</accession>
<name>A0A256IIW4_9EURY</name>
<feature type="transmembrane region" description="Helical" evidence="2">
    <location>
        <begin position="16"/>
        <end position="38"/>
    </location>
</feature>
<sequence>MSALRSPSPSDRGGRGGLAVVLAANLLPVAGVVTLGWSAAEILVVYWIELVVMVAAYGVAALFAERPIDLADREFYIVGFSENSTLDEDRWSGDPEPVGLVARVLPPSIAERVPPIYRRNVPVVARSLGIVGFLAFGALVLADAVVAEPIATAASPTVLAASLAVCVSQAAEIRREFFVTPRYEEWSAYMIQEAAQRVVTFYLCIGMLAVPASFLGLLLVADATDAIAVGPAALGPLAPAPDLDPVALAYVIPFALAKAAADRSRRIAFDEVDPGGLAGWFAPEDPRPEWLREQERER</sequence>
<evidence type="ECO:0000256" key="2">
    <source>
        <dbReference type="SAM" id="Phobius"/>
    </source>
</evidence>
<feature type="transmembrane region" description="Helical" evidence="2">
    <location>
        <begin position="44"/>
        <end position="64"/>
    </location>
</feature>
<dbReference type="Proteomes" id="UP000216308">
    <property type="component" value="Unassembled WGS sequence"/>
</dbReference>
<gene>
    <name evidence="3" type="ORF">DJ70_09400</name>
</gene>
<keyword evidence="2" id="KW-0472">Membrane</keyword>
<keyword evidence="2" id="KW-1133">Transmembrane helix</keyword>
<keyword evidence="4" id="KW-1185">Reference proteome</keyword>